<dbReference type="AlphaFoldDB" id="A0A8J3I9R7"/>
<dbReference type="GO" id="GO:0005886">
    <property type="term" value="C:plasma membrane"/>
    <property type="evidence" value="ECO:0007669"/>
    <property type="project" value="TreeGrafter"/>
</dbReference>
<reference evidence="3" key="1">
    <citation type="submission" date="2020-10" db="EMBL/GenBank/DDBJ databases">
        <title>Taxonomic study of unclassified bacteria belonging to the class Ktedonobacteria.</title>
        <authorList>
            <person name="Yabe S."/>
            <person name="Wang C.M."/>
            <person name="Zheng Y."/>
            <person name="Sakai Y."/>
            <person name="Cavaletti L."/>
            <person name="Monciardini P."/>
            <person name="Donadio S."/>
        </authorList>
    </citation>
    <scope>NUCLEOTIDE SEQUENCE</scope>
    <source>
        <strain evidence="3">SOSP1-1</strain>
    </source>
</reference>
<dbReference type="Proteomes" id="UP000612362">
    <property type="component" value="Unassembled WGS sequence"/>
</dbReference>
<organism evidence="3 4">
    <name type="scientific">Ktedonospora formicarum</name>
    <dbReference type="NCBI Taxonomy" id="2778364"/>
    <lineage>
        <taxon>Bacteria</taxon>
        <taxon>Bacillati</taxon>
        <taxon>Chloroflexota</taxon>
        <taxon>Ktedonobacteria</taxon>
        <taxon>Ktedonobacterales</taxon>
        <taxon>Ktedonobacteraceae</taxon>
        <taxon>Ktedonospora</taxon>
    </lineage>
</organism>
<evidence type="ECO:0000256" key="1">
    <source>
        <dbReference type="ARBA" id="ARBA00008710"/>
    </source>
</evidence>
<dbReference type="GO" id="GO:0016491">
    <property type="term" value="F:oxidoreductase activity"/>
    <property type="evidence" value="ECO:0007669"/>
    <property type="project" value="InterPro"/>
</dbReference>
<accession>A0A8J3I9R7</accession>
<dbReference type="InterPro" id="IPR012349">
    <property type="entry name" value="Split_barrel_FMN-bd"/>
</dbReference>
<dbReference type="InterPro" id="IPR004378">
    <property type="entry name" value="F420H2_quin_Rdtase"/>
</dbReference>
<evidence type="ECO:0000313" key="3">
    <source>
        <dbReference type="EMBL" id="GHO48094.1"/>
    </source>
</evidence>
<proteinExistence type="inferred from homology"/>
<dbReference type="GO" id="GO:0070967">
    <property type="term" value="F:coenzyme F420 binding"/>
    <property type="evidence" value="ECO:0007669"/>
    <property type="project" value="TreeGrafter"/>
</dbReference>
<dbReference type="PANTHER" id="PTHR39428">
    <property type="entry name" value="F420H(2)-DEPENDENT QUINONE REDUCTASE RV1261C"/>
    <property type="match status" value="1"/>
</dbReference>
<name>A0A8J3I9R7_9CHLR</name>
<dbReference type="NCBIfam" id="TIGR00026">
    <property type="entry name" value="hi_GC_TIGR00026"/>
    <property type="match status" value="1"/>
</dbReference>
<evidence type="ECO:0000256" key="2">
    <source>
        <dbReference type="ARBA" id="ARBA00049106"/>
    </source>
</evidence>
<comment type="catalytic activity">
    <reaction evidence="2">
        <text>oxidized coenzyme F420-(gamma-L-Glu)(n) + a quinol + H(+) = reduced coenzyme F420-(gamma-L-Glu)(n) + a quinone</text>
        <dbReference type="Rhea" id="RHEA:39663"/>
        <dbReference type="Rhea" id="RHEA-COMP:12939"/>
        <dbReference type="Rhea" id="RHEA-COMP:14378"/>
        <dbReference type="ChEBI" id="CHEBI:15378"/>
        <dbReference type="ChEBI" id="CHEBI:24646"/>
        <dbReference type="ChEBI" id="CHEBI:132124"/>
        <dbReference type="ChEBI" id="CHEBI:133980"/>
        <dbReference type="ChEBI" id="CHEBI:139511"/>
    </reaction>
</comment>
<dbReference type="EMBL" id="BNJF01000003">
    <property type="protein sequence ID" value="GHO48094.1"/>
    <property type="molecule type" value="Genomic_DNA"/>
</dbReference>
<dbReference type="Gene3D" id="2.30.110.10">
    <property type="entry name" value="Electron Transport, Fmn-binding Protein, Chain A"/>
    <property type="match status" value="1"/>
</dbReference>
<protein>
    <submittedName>
        <fullName evidence="3">Nitroreductase</fullName>
    </submittedName>
</protein>
<comment type="caution">
    <text evidence="3">The sequence shown here is derived from an EMBL/GenBank/DDBJ whole genome shotgun (WGS) entry which is preliminary data.</text>
</comment>
<dbReference type="RefSeq" id="WP_220197306.1">
    <property type="nucleotide sequence ID" value="NZ_BNJF01000003.1"/>
</dbReference>
<dbReference type="Pfam" id="PF04075">
    <property type="entry name" value="F420H2_quin_red"/>
    <property type="match status" value="1"/>
</dbReference>
<keyword evidence="4" id="KW-1185">Reference proteome</keyword>
<dbReference type="PANTHER" id="PTHR39428:SF3">
    <property type="entry name" value="DEAZAFLAVIN-DEPENDENT NITROREDUCTASE"/>
    <property type="match status" value="1"/>
</dbReference>
<gene>
    <name evidence="3" type="ORF">KSX_62570</name>
</gene>
<comment type="similarity">
    <text evidence="1">Belongs to the F420H(2)-dependent quinone reductase family.</text>
</comment>
<sequence>MALSDFMVTLADRTMTWVYEKSNGRIGSRLGKMGMLVLHTTGRKSGEKRSHTLQYMPDGDNYVVVASNGGQDRNPGWYHNILSDPHVHIQIGSRQLTALATVAEPEAYSQLWPRLIAQNSVWETYSRRTTRKIPVVILKPLG</sequence>
<evidence type="ECO:0000313" key="4">
    <source>
        <dbReference type="Proteomes" id="UP000612362"/>
    </source>
</evidence>